<dbReference type="SMART" id="SM00575">
    <property type="entry name" value="ZnF_PMZ"/>
    <property type="match status" value="1"/>
</dbReference>
<keyword evidence="2 4" id="KW-0863">Zinc-finger</keyword>
<dbReference type="Proteomes" id="UP001234989">
    <property type="component" value="Chromosome 4"/>
</dbReference>
<dbReference type="PANTHER" id="PTHR31973">
    <property type="entry name" value="POLYPROTEIN, PUTATIVE-RELATED"/>
    <property type="match status" value="1"/>
</dbReference>
<name>A0AAF0TWB6_SOLVR</name>
<dbReference type="Pfam" id="PF03108">
    <property type="entry name" value="DBD_Tnp_Mut"/>
    <property type="match status" value="1"/>
</dbReference>
<evidence type="ECO:0000313" key="8">
    <source>
        <dbReference type="Proteomes" id="UP001234989"/>
    </source>
</evidence>
<evidence type="ECO:0000256" key="2">
    <source>
        <dbReference type="ARBA" id="ARBA00022771"/>
    </source>
</evidence>
<dbReference type="InterPro" id="IPR001878">
    <property type="entry name" value="Znf_CCHC"/>
</dbReference>
<dbReference type="GO" id="GO:0003676">
    <property type="term" value="F:nucleic acid binding"/>
    <property type="evidence" value="ECO:0007669"/>
    <property type="project" value="InterPro"/>
</dbReference>
<dbReference type="EMBL" id="CP133615">
    <property type="protein sequence ID" value="WMV27518.1"/>
    <property type="molecule type" value="Genomic_DNA"/>
</dbReference>
<evidence type="ECO:0000259" key="5">
    <source>
        <dbReference type="PROSITE" id="PS50158"/>
    </source>
</evidence>
<evidence type="ECO:0008006" key="9">
    <source>
        <dbReference type="Google" id="ProtNLM"/>
    </source>
</evidence>
<evidence type="ECO:0000259" key="6">
    <source>
        <dbReference type="PROSITE" id="PS50966"/>
    </source>
</evidence>
<dbReference type="InterPro" id="IPR007527">
    <property type="entry name" value="Znf_SWIM"/>
</dbReference>
<evidence type="ECO:0000256" key="1">
    <source>
        <dbReference type="ARBA" id="ARBA00022723"/>
    </source>
</evidence>
<dbReference type="AlphaFoldDB" id="A0AAF0TWB6"/>
<dbReference type="GO" id="GO:0008270">
    <property type="term" value="F:zinc ion binding"/>
    <property type="evidence" value="ECO:0007669"/>
    <property type="project" value="UniProtKB-KW"/>
</dbReference>
<proteinExistence type="predicted"/>
<dbReference type="PANTHER" id="PTHR31973:SF113">
    <property type="entry name" value="PROTEIN FAR1-RELATED SEQUENCE 5-LIKE"/>
    <property type="match status" value="1"/>
</dbReference>
<dbReference type="PROSITE" id="PS50158">
    <property type="entry name" value="ZF_CCHC"/>
    <property type="match status" value="1"/>
</dbReference>
<dbReference type="PROSITE" id="PS50966">
    <property type="entry name" value="ZF_SWIM"/>
    <property type="match status" value="1"/>
</dbReference>
<protein>
    <recommendedName>
        <fullName evidence="9">SWIM-type domain-containing protein</fullName>
    </recommendedName>
</protein>
<evidence type="ECO:0000313" key="7">
    <source>
        <dbReference type="EMBL" id="WMV27518.1"/>
    </source>
</evidence>
<accession>A0AAF0TWB6</accession>
<sequence>MASLAILVVHSGRWDNDNCYVDYTIEGVIFKESSSYRELYNVIAMQLGVDTNLIKLKLEYRVKESKTPMLIHNDMGVRVYIMLKKSVDDFNKYPICISKMDNSSNITELCESSNQENDMVTSICNYGIADFETMHMSIGELVEPLCVLGSGSCDGVISDPCNKYVEIDQVYKNKATLKSVLQNYAIENRFQYRTVRSNAISYTLECISDECEWLMKASNISKSGMFRIRAFNTNHTCPLKDKVYSQKHATSKLIGGIVKPKFVDHKRKYTPSDIRSDVKIYLGVDVNYSLTWRAKEKALISLRGTTAASYSKLPAYLYMMDITYPGSHICLKKTDKNEFLYLFVALNNCIQGFDHCRPVIVVDGSHLRGPYNGTFVAASTMDGAEKKFRKASKELSPVFYNMAKTCSKVEFDRLMDTVEKVDVGVKEYLELAGYDKWSRYHVETHRGWAMTSNIAESINAALVSARELPIFNFLEEVRLMFGRWNHDNKHEAACTFTSLIGKFQKILIENEAMSTRMRVVPSTEYIYNVTDDGRSFVVCLKNKTCSCERFQYEEIPCEHAWAVLKRKSLVADGYCSDLYKPKTVLKIYEIPIYPLPDVAKWVIPEYIMYDEVRPPKFKRPPGRPKNKPRSKTKRELLGLKGKHTCSKCGVAGHNRRSCRNRPQEV</sequence>
<dbReference type="InterPro" id="IPR006564">
    <property type="entry name" value="Znf_PMZ"/>
</dbReference>
<keyword evidence="1" id="KW-0479">Metal-binding</keyword>
<dbReference type="InterPro" id="IPR004332">
    <property type="entry name" value="Transposase_MuDR"/>
</dbReference>
<gene>
    <name evidence="7" type="ORF">MTR67_020903</name>
</gene>
<reference evidence="7" key="1">
    <citation type="submission" date="2023-08" db="EMBL/GenBank/DDBJ databases">
        <title>A de novo genome assembly of Solanum verrucosum Schlechtendal, a Mexican diploid species geographically isolated from the other diploid A-genome species in potato relatives.</title>
        <authorList>
            <person name="Hosaka K."/>
        </authorList>
    </citation>
    <scope>NUCLEOTIDE SEQUENCE</scope>
    <source>
        <tissue evidence="7">Young leaves</tissue>
    </source>
</reference>
<feature type="domain" description="CCHC-type" evidence="5">
    <location>
        <begin position="645"/>
        <end position="660"/>
    </location>
</feature>
<feature type="domain" description="SWIM-type" evidence="6">
    <location>
        <begin position="536"/>
        <end position="568"/>
    </location>
</feature>
<organism evidence="7 8">
    <name type="scientific">Solanum verrucosum</name>
    <dbReference type="NCBI Taxonomy" id="315347"/>
    <lineage>
        <taxon>Eukaryota</taxon>
        <taxon>Viridiplantae</taxon>
        <taxon>Streptophyta</taxon>
        <taxon>Embryophyta</taxon>
        <taxon>Tracheophyta</taxon>
        <taxon>Spermatophyta</taxon>
        <taxon>Magnoliopsida</taxon>
        <taxon>eudicotyledons</taxon>
        <taxon>Gunneridae</taxon>
        <taxon>Pentapetalae</taxon>
        <taxon>asterids</taxon>
        <taxon>lamiids</taxon>
        <taxon>Solanales</taxon>
        <taxon>Solanaceae</taxon>
        <taxon>Solanoideae</taxon>
        <taxon>Solaneae</taxon>
        <taxon>Solanum</taxon>
    </lineage>
</organism>
<keyword evidence="3" id="KW-0862">Zinc</keyword>
<keyword evidence="8" id="KW-1185">Reference proteome</keyword>
<evidence type="ECO:0000256" key="4">
    <source>
        <dbReference type="PROSITE-ProRule" id="PRU00047"/>
    </source>
</evidence>
<evidence type="ECO:0000256" key="3">
    <source>
        <dbReference type="ARBA" id="ARBA00022833"/>
    </source>
</evidence>
<dbReference type="Pfam" id="PF04434">
    <property type="entry name" value="SWIM"/>
    <property type="match status" value="1"/>
</dbReference>